<gene>
    <name evidence="1" type="primary">ORF189971</name>
</gene>
<accession>A0A0B7BIJ1</accession>
<dbReference type="EMBL" id="HACG01045898">
    <property type="protein sequence ID" value="CEK92763.1"/>
    <property type="molecule type" value="Transcribed_RNA"/>
</dbReference>
<proteinExistence type="predicted"/>
<evidence type="ECO:0000313" key="1">
    <source>
        <dbReference type="EMBL" id="CEK92763.1"/>
    </source>
</evidence>
<name>A0A0B7BIJ1_9EUPU</name>
<dbReference type="AlphaFoldDB" id="A0A0B7BIJ1"/>
<organism evidence="1">
    <name type="scientific">Arion vulgaris</name>
    <dbReference type="NCBI Taxonomy" id="1028688"/>
    <lineage>
        <taxon>Eukaryota</taxon>
        <taxon>Metazoa</taxon>
        <taxon>Spiralia</taxon>
        <taxon>Lophotrochozoa</taxon>
        <taxon>Mollusca</taxon>
        <taxon>Gastropoda</taxon>
        <taxon>Heterobranchia</taxon>
        <taxon>Euthyneura</taxon>
        <taxon>Panpulmonata</taxon>
        <taxon>Eupulmonata</taxon>
        <taxon>Stylommatophora</taxon>
        <taxon>Helicina</taxon>
        <taxon>Arionoidea</taxon>
        <taxon>Arionidae</taxon>
        <taxon>Arion</taxon>
    </lineage>
</organism>
<sequence length="50" mass="5869">MERTGYLWHKRRAPNLYAKETPSSFPREPPFKIVFYSPLLWKPQGGGGEF</sequence>
<protein>
    <submittedName>
        <fullName evidence="1">Uncharacterized protein</fullName>
    </submittedName>
</protein>
<reference evidence="1" key="1">
    <citation type="submission" date="2014-12" db="EMBL/GenBank/DDBJ databases">
        <title>Insight into the proteome of Arion vulgaris.</title>
        <authorList>
            <person name="Aradska J."/>
            <person name="Bulat T."/>
            <person name="Smidak R."/>
            <person name="Sarate P."/>
            <person name="Gangsoo J."/>
            <person name="Sialana F."/>
            <person name="Bilban M."/>
            <person name="Lubec G."/>
        </authorList>
    </citation>
    <scope>NUCLEOTIDE SEQUENCE</scope>
    <source>
        <tissue evidence="1">Skin</tissue>
    </source>
</reference>